<evidence type="ECO:0008006" key="4">
    <source>
        <dbReference type="Google" id="ProtNLM"/>
    </source>
</evidence>
<dbReference type="OrthoDB" id="189587at2"/>
<organism evidence="2 3">
    <name type="scientific">Akkermansia muciniphila</name>
    <dbReference type="NCBI Taxonomy" id="239935"/>
    <lineage>
        <taxon>Bacteria</taxon>
        <taxon>Pseudomonadati</taxon>
        <taxon>Verrucomicrobiota</taxon>
        <taxon>Verrucomicrobiia</taxon>
        <taxon>Verrucomicrobiales</taxon>
        <taxon>Akkermansiaceae</taxon>
        <taxon>Akkermansia</taxon>
    </lineage>
</organism>
<comment type="caution">
    <text evidence="2">The sequence shown here is derived from an EMBL/GenBank/DDBJ whole genome shotgun (WGS) entry which is preliminary data.</text>
</comment>
<dbReference type="EMBL" id="PJKA01000012">
    <property type="protein sequence ID" value="PNC17735.1"/>
    <property type="molecule type" value="Genomic_DNA"/>
</dbReference>
<gene>
    <name evidence="2" type="ORF">CXU22_08310</name>
</gene>
<dbReference type="RefSeq" id="WP_102714421.1">
    <property type="nucleotide sequence ID" value="NZ_PJKA01000012.1"/>
</dbReference>
<feature type="transmembrane region" description="Helical" evidence="1">
    <location>
        <begin position="12"/>
        <end position="34"/>
    </location>
</feature>
<reference evidence="2 3" key="1">
    <citation type="journal article" date="2017" name="BMC Genomics">
        <title>Genome sequencing of 39 Akkermansia muciniphila isolates reveals its population structure, genomic and functional diverisity, and global distribution in mammalian gut microbiotas.</title>
        <authorList>
            <person name="Guo X."/>
            <person name="Li S."/>
            <person name="Zhang J."/>
            <person name="Wu F."/>
            <person name="Li X."/>
            <person name="Wu D."/>
            <person name="Zhang M."/>
            <person name="Ou Z."/>
            <person name="Jie Z."/>
            <person name="Yan Q."/>
            <person name="Li P."/>
            <person name="Yi J."/>
            <person name="Peng Y."/>
        </authorList>
    </citation>
    <scope>NUCLEOTIDE SEQUENCE [LARGE SCALE GENOMIC DNA]</scope>
    <source>
        <strain evidence="2 3">GP24</strain>
    </source>
</reference>
<evidence type="ECO:0000313" key="3">
    <source>
        <dbReference type="Proteomes" id="UP000236000"/>
    </source>
</evidence>
<keyword evidence="1" id="KW-1133">Transmembrane helix</keyword>
<dbReference type="AlphaFoldDB" id="A0A2N8HCX0"/>
<keyword evidence="1" id="KW-0812">Transmembrane</keyword>
<protein>
    <recommendedName>
        <fullName evidence="4">Prepilin-type N-terminal cleavage/methylation domain-containing protein</fullName>
    </recommendedName>
</protein>
<proteinExistence type="predicted"/>
<accession>A0A2N8HCX0</accession>
<evidence type="ECO:0000256" key="1">
    <source>
        <dbReference type="SAM" id="Phobius"/>
    </source>
</evidence>
<keyword evidence="1" id="KW-0472">Membrane</keyword>
<name>A0A2N8HCX0_9BACT</name>
<sequence>MKTFAKIKSGAFTLIELLAAMTITTVLVLVIVALTSRGVDIWRWVLQDVRTTTLARTAMDTMTKDFESMQFRPGNPFEWMLVQRDSDLVSRAGKTTTSKKKGRSSGLDEARVNLMTMGPEGAKITNASQLIFFTTPTDRNPAKSSMDMRNDRIIGDINCVGYKLLYRDQILDQDATAESDGFPVYSLYRNLINAEDTVQNLLGQQDLWSAYTRYQQDETVPANFLVENVVEMTLIFEVDYQKKIGNSGSNKSDKDATQRASVLVPVMTTGANRLGSCTQMDVYGNRLNIIGSSVNIDDLKSGRVTAVTISMTVVTDEGMALVDQIRQKKRPAPSPEEFFERYTRSFTQRVALPVSH</sequence>
<dbReference type="Proteomes" id="UP000236000">
    <property type="component" value="Unassembled WGS sequence"/>
</dbReference>
<evidence type="ECO:0000313" key="2">
    <source>
        <dbReference type="EMBL" id="PNC17735.1"/>
    </source>
</evidence>